<evidence type="ECO:0000313" key="1">
    <source>
        <dbReference type="EMBL" id="TNN24276.1"/>
    </source>
</evidence>
<organism evidence="1 2">
    <name type="scientific">Liparis tanakae</name>
    <name type="common">Tanaka's snailfish</name>
    <dbReference type="NCBI Taxonomy" id="230148"/>
    <lineage>
        <taxon>Eukaryota</taxon>
        <taxon>Metazoa</taxon>
        <taxon>Chordata</taxon>
        <taxon>Craniata</taxon>
        <taxon>Vertebrata</taxon>
        <taxon>Euteleostomi</taxon>
        <taxon>Actinopterygii</taxon>
        <taxon>Neopterygii</taxon>
        <taxon>Teleostei</taxon>
        <taxon>Neoteleostei</taxon>
        <taxon>Acanthomorphata</taxon>
        <taxon>Eupercaria</taxon>
        <taxon>Perciformes</taxon>
        <taxon>Cottioidei</taxon>
        <taxon>Cottales</taxon>
        <taxon>Liparidae</taxon>
        <taxon>Liparis</taxon>
    </lineage>
</organism>
<reference evidence="1 2" key="1">
    <citation type="submission" date="2019-03" db="EMBL/GenBank/DDBJ databases">
        <title>First draft genome of Liparis tanakae, snailfish: a comprehensive survey of snailfish specific genes.</title>
        <authorList>
            <person name="Kim W."/>
            <person name="Song I."/>
            <person name="Jeong J.-H."/>
            <person name="Kim D."/>
            <person name="Kim S."/>
            <person name="Ryu S."/>
            <person name="Song J.Y."/>
            <person name="Lee S.K."/>
        </authorList>
    </citation>
    <scope>NUCLEOTIDE SEQUENCE [LARGE SCALE GENOMIC DNA]</scope>
    <source>
        <tissue evidence="1">Muscle</tissue>
    </source>
</reference>
<dbReference type="OrthoDB" id="45365at2759"/>
<protein>
    <submittedName>
        <fullName evidence="1">Gigaxonin</fullName>
    </submittedName>
</protein>
<proteinExistence type="predicted"/>
<accession>A0A4Z2E5S6</accession>
<keyword evidence="2" id="KW-1185">Reference proteome</keyword>
<evidence type="ECO:0000313" key="2">
    <source>
        <dbReference type="Proteomes" id="UP000314294"/>
    </source>
</evidence>
<sequence>MLPSDLSKTTCAALRIANCRLFRLQLSQGMFRI</sequence>
<gene>
    <name evidence="1" type="primary">GAN_0</name>
    <name evidence="1" type="ORF">EYF80_065601</name>
</gene>
<comment type="caution">
    <text evidence="1">The sequence shown here is derived from an EMBL/GenBank/DDBJ whole genome shotgun (WGS) entry which is preliminary data.</text>
</comment>
<dbReference type="EMBL" id="SRLO01015871">
    <property type="protein sequence ID" value="TNN24276.1"/>
    <property type="molecule type" value="Genomic_DNA"/>
</dbReference>
<dbReference type="AlphaFoldDB" id="A0A4Z2E5S6"/>
<dbReference type="Proteomes" id="UP000314294">
    <property type="component" value="Unassembled WGS sequence"/>
</dbReference>
<name>A0A4Z2E5S6_9TELE</name>